<feature type="compositionally biased region" description="Basic and acidic residues" evidence="1">
    <location>
        <begin position="48"/>
        <end position="58"/>
    </location>
</feature>
<evidence type="ECO:0000256" key="1">
    <source>
        <dbReference type="SAM" id="MobiDB-lite"/>
    </source>
</evidence>
<dbReference type="EMBL" id="GG666705">
    <property type="protein sequence ID" value="EEN42933.1"/>
    <property type="molecule type" value="Genomic_DNA"/>
</dbReference>
<reference evidence="2" key="1">
    <citation type="journal article" date="2008" name="Nature">
        <title>The amphioxus genome and the evolution of the chordate karyotype.</title>
        <authorList>
            <consortium name="US DOE Joint Genome Institute (JGI-PGF)"/>
            <person name="Putnam N.H."/>
            <person name="Butts T."/>
            <person name="Ferrier D.E.K."/>
            <person name="Furlong R.F."/>
            <person name="Hellsten U."/>
            <person name="Kawashima T."/>
            <person name="Robinson-Rechavi M."/>
            <person name="Shoguchi E."/>
            <person name="Terry A."/>
            <person name="Yu J.-K."/>
            <person name="Benito-Gutierrez E.L."/>
            <person name="Dubchak I."/>
            <person name="Garcia-Fernandez J."/>
            <person name="Gibson-Brown J.J."/>
            <person name="Grigoriev I.V."/>
            <person name="Horton A.C."/>
            <person name="de Jong P.J."/>
            <person name="Jurka J."/>
            <person name="Kapitonov V.V."/>
            <person name="Kohara Y."/>
            <person name="Kuroki Y."/>
            <person name="Lindquist E."/>
            <person name="Lucas S."/>
            <person name="Osoegawa K."/>
            <person name="Pennacchio L.A."/>
            <person name="Salamov A.A."/>
            <person name="Satou Y."/>
            <person name="Sauka-Spengler T."/>
            <person name="Schmutz J."/>
            <person name="Shin-I T."/>
            <person name="Toyoda A."/>
            <person name="Bronner-Fraser M."/>
            <person name="Fujiyama A."/>
            <person name="Holland L.Z."/>
            <person name="Holland P.W.H."/>
            <person name="Satoh N."/>
            <person name="Rokhsar D.S."/>
        </authorList>
    </citation>
    <scope>NUCLEOTIDE SEQUENCE [LARGE SCALE GENOMIC DNA]</scope>
    <source>
        <strain evidence="2">S238N-H82</strain>
        <tissue evidence="2">Testes</tissue>
    </source>
</reference>
<dbReference type="InParanoid" id="C3ZWX1"/>
<protein>
    <submittedName>
        <fullName evidence="2">Uncharacterized protein</fullName>
    </submittedName>
</protein>
<feature type="compositionally biased region" description="Basic and acidic residues" evidence="1">
    <location>
        <begin position="1"/>
        <end position="11"/>
    </location>
</feature>
<dbReference type="AlphaFoldDB" id="C3ZWX1"/>
<name>C3ZWX1_BRAFL</name>
<sequence>MEDGGGRGGEKSHKRPHLTEDEVEFASFKKEKSHKRPHPTDDEVEFVSFKKEKKDPELSKGPGSDETDDDVVIVEETQGAAGTSASNAKPLGKEDFIVTFFKPSDTIKYPHAREDCRVHKFRYVFQNWKFKQSEA</sequence>
<feature type="region of interest" description="Disordered" evidence="1">
    <location>
        <begin position="1"/>
        <end position="70"/>
    </location>
</feature>
<accession>C3ZWX1</accession>
<gene>
    <name evidence="2" type="ORF">BRAFLDRAFT_103582</name>
</gene>
<proteinExistence type="predicted"/>
<evidence type="ECO:0000313" key="2">
    <source>
        <dbReference type="EMBL" id="EEN42933.1"/>
    </source>
</evidence>
<organism>
    <name type="scientific">Branchiostoma floridae</name>
    <name type="common">Florida lancelet</name>
    <name type="synonym">Amphioxus</name>
    <dbReference type="NCBI Taxonomy" id="7739"/>
    <lineage>
        <taxon>Eukaryota</taxon>
        <taxon>Metazoa</taxon>
        <taxon>Chordata</taxon>
        <taxon>Cephalochordata</taxon>
        <taxon>Leptocardii</taxon>
        <taxon>Amphioxiformes</taxon>
        <taxon>Branchiostomatidae</taxon>
        <taxon>Branchiostoma</taxon>
    </lineage>
</organism>